<proteinExistence type="predicted"/>
<dbReference type="Gene3D" id="2.140.10.10">
    <property type="entry name" value="Quinoprotein alcohol dehydrogenase-like superfamily"/>
    <property type="match status" value="1"/>
</dbReference>
<feature type="domain" description="Pyrrolo-quinoline quinone repeat" evidence="2">
    <location>
        <begin position="31"/>
        <end position="90"/>
    </location>
</feature>
<dbReference type="Pfam" id="PF01011">
    <property type="entry name" value="PQQ"/>
    <property type="match status" value="1"/>
</dbReference>
<gene>
    <name evidence="3" type="ORF">ACFQ4G_19350</name>
</gene>
<dbReference type="EMBL" id="JBHTND010000037">
    <property type="protein sequence ID" value="MFD1303727.1"/>
    <property type="molecule type" value="Genomic_DNA"/>
</dbReference>
<comment type="caution">
    <text evidence="3">The sequence shown here is derived from an EMBL/GenBank/DDBJ whole genome shotgun (WGS) entry which is preliminary data.</text>
</comment>
<keyword evidence="1" id="KW-0732">Signal</keyword>
<accession>A0ABW3X250</accession>
<dbReference type="SUPFAM" id="SSF50998">
    <property type="entry name" value="Quinoprotein alcohol dehydrogenase-like"/>
    <property type="match status" value="1"/>
</dbReference>
<dbReference type="InterPro" id="IPR011047">
    <property type="entry name" value="Quinoprotein_ADH-like_sf"/>
</dbReference>
<feature type="chain" id="PRO_5046440257" evidence="1">
    <location>
        <begin position="23"/>
        <end position="93"/>
    </location>
</feature>
<evidence type="ECO:0000313" key="3">
    <source>
        <dbReference type="EMBL" id="MFD1303727.1"/>
    </source>
</evidence>
<organism evidence="3 4">
    <name type="scientific">Methylobacterium marchantiae</name>
    <dbReference type="NCBI Taxonomy" id="600331"/>
    <lineage>
        <taxon>Bacteria</taxon>
        <taxon>Pseudomonadati</taxon>
        <taxon>Pseudomonadota</taxon>
        <taxon>Alphaproteobacteria</taxon>
        <taxon>Hyphomicrobiales</taxon>
        <taxon>Methylobacteriaceae</taxon>
        <taxon>Methylobacterium</taxon>
    </lineage>
</organism>
<dbReference type="InterPro" id="IPR002372">
    <property type="entry name" value="PQQ_rpt_dom"/>
</dbReference>
<name>A0ABW3X250_9HYPH</name>
<keyword evidence="4" id="KW-1185">Reference proteome</keyword>
<reference evidence="4" key="1">
    <citation type="journal article" date="2019" name="Int. J. Syst. Evol. Microbiol.">
        <title>The Global Catalogue of Microorganisms (GCM) 10K type strain sequencing project: providing services to taxonomists for standard genome sequencing and annotation.</title>
        <authorList>
            <consortium name="The Broad Institute Genomics Platform"/>
            <consortium name="The Broad Institute Genome Sequencing Center for Infectious Disease"/>
            <person name="Wu L."/>
            <person name="Ma J."/>
        </authorList>
    </citation>
    <scope>NUCLEOTIDE SEQUENCE [LARGE SCALE GENOMIC DNA]</scope>
    <source>
        <strain evidence="4">CCUG 56108</strain>
    </source>
</reference>
<sequence>MRSRFRVAGLLICLVAHGPACADDPVLQTVDYANTRYSKLDQINASNVKQLQVAWTFSTGVLRGHEGSPLVVGNMMYVHTPFPNIVYALDLDK</sequence>
<evidence type="ECO:0000259" key="2">
    <source>
        <dbReference type="Pfam" id="PF01011"/>
    </source>
</evidence>
<evidence type="ECO:0000256" key="1">
    <source>
        <dbReference type="SAM" id="SignalP"/>
    </source>
</evidence>
<feature type="non-terminal residue" evidence="3">
    <location>
        <position position="93"/>
    </location>
</feature>
<feature type="signal peptide" evidence="1">
    <location>
        <begin position="1"/>
        <end position="22"/>
    </location>
</feature>
<evidence type="ECO:0000313" key="4">
    <source>
        <dbReference type="Proteomes" id="UP001597176"/>
    </source>
</evidence>
<protein>
    <submittedName>
        <fullName evidence="3">PQQ-dependent dehydrogenase, methanol/ethanol family</fullName>
    </submittedName>
</protein>
<dbReference type="Proteomes" id="UP001597176">
    <property type="component" value="Unassembled WGS sequence"/>
</dbReference>